<keyword evidence="14" id="KW-1185">Reference proteome</keyword>
<evidence type="ECO:0000313" key="14">
    <source>
        <dbReference type="Proteomes" id="UP000183053"/>
    </source>
</evidence>
<dbReference type="PANTHER" id="PTHR46494:SF1">
    <property type="entry name" value="CORA FAMILY METAL ION TRANSPORTER (EUROFUNG)"/>
    <property type="match status" value="1"/>
</dbReference>
<dbReference type="RefSeq" id="WP_068532416.1">
    <property type="nucleotide sequence ID" value="NZ_AP025457.1"/>
</dbReference>
<dbReference type="GO" id="GO:0015095">
    <property type="term" value="F:magnesium ion transmembrane transporter activity"/>
    <property type="evidence" value="ECO:0007669"/>
    <property type="project" value="UniProtKB-UniRule"/>
</dbReference>
<evidence type="ECO:0000256" key="2">
    <source>
        <dbReference type="ARBA" id="ARBA00009765"/>
    </source>
</evidence>
<accession>A0A1H1D294</accession>
<keyword evidence="9 12" id="KW-0472">Membrane</keyword>
<keyword evidence="3 12" id="KW-0813">Transport</keyword>
<evidence type="ECO:0000313" key="13">
    <source>
        <dbReference type="EMBL" id="SDQ70550.1"/>
    </source>
</evidence>
<evidence type="ECO:0000256" key="5">
    <source>
        <dbReference type="ARBA" id="ARBA00022692"/>
    </source>
</evidence>
<evidence type="ECO:0000256" key="7">
    <source>
        <dbReference type="ARBA" id="ARBA00022989"/>
    </source>
</evidence>
<dbReference type="GO" id="GO:0050897">
    <property type="term" value="F:cobalt ion binding"/>
    <property type="evidence" value="ECO:0007669"/>
    <property type="project" value="TreeGrafter"/>
</dbReference>
<feature type="transmembrane region" description="Helical" evidence="12">
    <location>
        <begin position="335"/>
        <end position="355"/>
    </location>
</feature>
<gene>
    <name evidence="12" type="primary">corA</name>
    <name evidence="13" type="ORF">SAMN04489765_1504</name>
</gene>
<dbReference type="Gene3D" id="1.20.58.340">
    <property type="entry name" value="Magnesium transport protein CorA, transmembrane region"/>
    <property type="match status" value="2"/>
</dbReference>
<keyword evidence="6 12" id="KW-0460">Magnesium</keyword>
<keyword evidence="5 12" id="KW-0812">Transmembrane</keyword>
<dbReference type="Gene3D" id="3.30.460.20">
    <property type="entry name" value="CorA soluble domain-like"/>
    <property type="match status" value="1"/>
</dbReference>
<feature type="transmembrane region" description="Helical" evidence="12">
    <location>
        <begin position="304"/>
        <end position="323"/>
    </location>
</feature>
<organism evidence="13 14">
    <name type="scientific">Tsukamurella pulmonis</name>
    <dbReference type="NCBI Taxonomy" id="47312"/>
    <lineage>
        <taxon>Bacteria</taxon>
        <taxon>Bacillati</taxon>
        <taxon>Actinomycetota</taxon>
        <taxon>Actinomycetes</taxon>
        <taxon>Mycobacteriales</taxon>
        <taxon>Tsukamurellaceae</taxon>
        <taxon>Tsukamurella</taxon>
    </lineage>
</organism>
<keyword evidence="4 12" id="KW-1003">Cell membrane</keyword>
<name>A0A1H1D294_9ACTN</name>
<dbReference type="SUPFAM" id="SSF143865">
    <property type="entry name" value="CorA soluble domain-like"/>
    <property type="match status" value="1"/>
</dbReference>
<evidence type="ECO:0000256" key="6">
    <source>
        <dbReference type="ARBA" id="ARBA00022842"/>
    </source>
</evidence>
<evidence type="ECO:0000256" key="12">
    <source>
        <dbReference type="RuleBase" id="RU362010"/>
    </source>
</evidence>
<dbReference type="CDD" id="cd12830">
    <property type="entry name" value="MtCorA-like"/>
    <property type="match status" value="1"/>
</dbReference>
<evidence type="ECO:0000256" key="8">
    <source>
        <dbReference type="ARBA" id="ARBA00023065"/>
    </source>
</evidence>
<dbReference type="NCBIfam" id="TIGR00383">
    <property type="entry name" value="corA"/>
    <property type="match status" value="1"/>
</dbReference>
<comment type="similarity">
    <text evidence="2 12">Belongs to the CorA metal ion transporter (MIT) (TC 1.A.35) family.</text>
</comment>
<dbReference type="Proteomes" id="UP000183053">
    <property type="component" value="Unassembled WGS sequence"/>
</dbReference>
<comment type="catalytic activity">
    <reaction evidence="10">
        <text>Mg(2+)(in) = Mg(2+)(out)</text>
        <dbReference type="Rhea" id="RHEA:29827"/>
        <dbReference type="ChEBI" id="CHEBI:18420"/>
    </reaction>
</comment>
<dbReference type="Pfam" id="PF01544">
    <property type="entry name" value="CorA"/>
    <property type="match status" value="1"/>
</dbReference>
<dbReference type="OrthoDB" id="9803416at2"/>
<dbReference type="InterPro" id="IPR004488">
    <property type="entry name" value="Mg/Co-transport_prot_CorA"/>
</dbReference>
<dbReference type="InterPro" id="IPR045861">
    <property type="entry name" value="CorA_cytoplasmic_dom"/>
</dbReference>
<dbReference type="AlphaFoldDB" id="A0A1H1D294"/>
<evidence type="ECO:0000256" key="3">
    <source>
        <dbReference type="ARBA" id="ARBA00022448"/>
    </source>
</evidence>
<dbReference type="EMBL" id="FNLF01000002">
    <property type="protein sequence ID" value="SDQ70550.1"/>
    <property type="molecule type" value="Genomic_DNA"/>
</dbReference>
<protein>
    <recommendedName>
        <fullName evidence="12">Magnesium transport protein CorA</fullName>
    </recommendedName>
</protein>
<evidence type="ECO:0000256" key="10">
    <source>
        <dbReference type="ARBA" id="ARBA00034269"/>
    </source>
</evidence>
<dbReference type="InterPro" id="IPR045863">
    <property type="entry name" value="CorA_TM1_TM2"/>
</dbReference>
<dbReference type="PANTHER" id="PTHR46494">
    <property type="entry name" value="CORA FAMILY METAL ION TRANSPORTER (EUROFUNG)"/>
    <property type="match status" value="1"/>
</dbReference>
<sequence>MPSIPSMPRPGAARREVREADVPRVPVPVARAVVDCGVYVDGERLPGRFGYVEAIEEVRRRGEGYVWVGLLDPDQHQMDEVSRVFGLHPLTVEDTLVTHTRPKVDRFDDTLFLILKTVNYVGHDRTDPMARIVETGEVMVLVGPDHVITVRHGEHGSLRRVRRNLEANPELLKRGPSAVMHAVADHVVDSYVAVSDLLEDDIDRVEEDVFRAGSRTQVDEIYQLKRDIVELRRGIHPLSHALKRLTCDFGDIIPQEIQRYFSDVLDHQAMVADHVETYNDVLSSLIDAAVAKIGMQQNEDMRKMSAIIGLVAVPTMIAGIYGMNFDNMPELHWQYGYFLVLAIMLVACLGLFVVFRRIKWL</sequence>
<keyword evidence="8 12" id="KW-0406">Ion transport</keyword>
<dbReference type="FunFam" id="1.20.58.340:FF:000004">
    <property type="entry name" value="Magnesium transport protein CorA"/>
    <property type="match status" value="1"/>
</dbReference>
<comment type="subcellular location">
    <subcellularLocation>
        <location evidence="1">Cell membrane</location>
        <topology evidence="1">Multi-pass membrane protein</topology>
    </subcellularLocation>
    <subcellularLocation>
        <location evidence="12">Membrane</location>
        <topology evidence="12">Multi-pass membrane protein</topology>
    </subcellularLocation>
</comment>
<evidence type="ECO:0000256" key="9">
    <source>
        <dbReference type="ARBA" id="ARBA00023136"/>
    </source>
</evidence>
<evidence type="ECO:0000256" key="4">
    <source>
        <dbReference type="ARBA" id="ARBA00022475"/>
    </source>
</evidence>
<dbReference type="GO" id="GO:0000287">
    <property type="term" value="F:magnesium ion binding"/>
    <property type="evidence" value="ECO:0007669"/>
    <property type="project" value="TreeGrafter"/>
</dbReference>
<dbReference type="InterPro" id="IPR002523">
    <property type="entry name" value="MgTranspt_CorA/ZnTranspt_ZntB"/>
</dbReference>
<dbReference type="GO" id="GO:0015087">
    <property type="term" value="F:cobalt ion transmembrane transporter activity"/>
    <property type="evidence" value="ECO:0007669"/>
    <property type="project" value="UniProtKB-UniRule"/>
</dbReference>
<reference evidence="14" key="1">
    <citation type="submission" date="2016-10" db="EMBL/GenBank/DDBJ databases">
        <authorList>
            <person name="Varghese N."/>
            <person name="Submissions S."/>
        </authorList>
    </citation>
    <scope>NUCLEOTIDE SEQUENCE [LARGE SCALE GENOMIC DNA]</scope>
    <source>
        <strain evidence="14">DSM 44142</strain>
    </source>
</reference>
<dbReference type="GO" id="GO:0005886">
    <property type="term" value="C:plasma membrane"/>
    <property type="evidence" value="ECO:0007669"/>
    <property type="project" value="UniProtKB-SubCell"/>
</dbReference>
<comment type="function">
    <text evidence="11">Mediates influx of magnesium ions. Alternates between open and closed states. Activated by low cytoplasmic Mg(2+) levels. Inactive when cytoplasmic Mg(2+) levels are high.</text>
</comment>
<proteinExistence type="inferred from homology"/>
<evidence type="ECO:0000256" key="1">
    <source>
        <dbReference type="ARBA" id="ARBA00004651"/>
    </source>
</evidence>
<keyword evidence="7 12" id="KW-1133">Transmembrane helix</keyword>
<evidence type="ECO:0000256" key="11">
    <source>
        <dbReference type="ARBA" id="ARBA00045497"/>
    </source>
</evidence>
<dbReference type="SUPFAM" id="SSF144083">
    <property type="entry name" value="Magnesium transport protein CorA, transmembrane region"/>
    <property type="match status" value="1"/>
</dbReference>